<dbReference type="PANTHER" id="PTHR11730:SF6">
    <property type="entry name" value="AMMONIUM TRANSPORTER"/>
    <property type="match status" value="1"/>
</dbReference>
<gene>
    <name evidence="11" type="primary">Hypp7826</name>
    <name evidence="11" type="ORF">BLAG_LOCUS8882</name>
</gene>
<dbReference type="EMBL" id="OV696700">
    <property type="protein sequence ID" value="CAH1247097.1"/>
    <property type="molecule type" value="Genomic_DNA"/>
</dbReference>
<feature type="transmembrane region" description="Helical" evidence="8">
    <location>
        <begin position="340"/>
        <end position="367"/>
    </location>
</feature>
<name>A0A8J9Z3S5_BRALA</name>
<keyword evidence="7 8" id="KW-0924">Ammonia transport</keyword>
<protein>
    <recommendedName>
        <fullName evidence="8">Ammonium transporter</fullName>
    </recommendedName>
</protein>
<evidence type="ECO:0000256" key="5">
    <source>
        <dbReference type="ARBA" id="ARBA00022989"/>
    </source>
</evidence>
<feature type="transmembrane region" description="Helical" evidence="8">
    <location>
        <begin position="253"/>
        <end position="272"/>
    </location>
</feature>
<evidence type="ECO:0000256" key="7">
    <source>
        <dbReference type="ARBA" id="ARBA00023177"/>
    </source>
</evidence>
<keyword evidence="6 8" id="KW-0472">Membrane</keyword>
<keyword evidence="5 8" id="KW-1133">Transmembrane helix</keyword>
<dbReference type="InterPro" id="IPR001905">
    <property type="entry name" value="Ammonium_transpt"/>
</dbReference>
<evidence type="ECO:0000256" key="6">
    <source>
        <dbReference type="ARBA" id="ARBA00023136"/>
    </source>
</evidence>
<evidence type="ECO:0000256" key="1">
    <source>
        <dbReference type="ARBA" id="ARBA00004141"/>
    </source>
</evidence>
<dbReference type="GO" id="GO:0005886">
    <property type="term" value="C:plasma membrane"/>
    <property type="evidence" value="ECO:0007669"/>
    <property type="project" value="UniProtKB-SubCell"/>
</dbReference>
<keyword evidence="3 8" id="KW-0813">Transport</keyword>
<sequence length="487" mass="51682">MPQSSFFLMQSGFAFLEAGSVRSKNTTNILIKNMLDIFITGLCYWMFGFAFAFGQVGNPFIGHSDFFAGSLRYSPDPAFWLFQFVFCATATTIVSGAMAERTEFVCYLVYCVVIGGFMYPVVTHWAWSDVGWLANGPNGIVYKDFAGSGVVHVVGGTTAFVGAKLLGPRIGRFKDGQAVQISGHTVPLVALGAFILFFGFLAFNGGSQASISGAGDGQVVSNAMVNTLVSGAAGGLVAMMVKRSGLLGGVNWSLLTSINGALSGMVAICAAADSAYSWGALVIGIVAGFVYCAWSKLVVKLGVDDPLDAVAVHLGAGLWGVLAAPILASDVGLVAEDKQYALLLFGWNLLGAVVIMAWCVLVSGLMFGTLKAFGILRVPPEIELRGLDIPKHGEPAYPTESYGHGWTIMPPDHSPDLFGPDGKPYPLYGPDSAPNRLPQPVYLKMNNGPRPVSRPPSRSSGRHVYNPSSVPPVTYFNHGAVVEDTYM</sequence>
<dbReference type="SUPFAM" id="SSF111352">
    <property type="entry name" value="Ammonium transporter"/>
    <property type="match status" value="1"/>
</dbReference>
<dbReference type="NCBIfam" id="TIGR00836">
    <property type="entry name" value="amt"/>
    <property type="match status" value="1"/>
</dbReference>
<dbReference type="GO" id="GO:0008519">
    <property type="term" value="F:ammonium channel activity"/>
    <property type="evidence" value="ECO:0007669"/>
    <property type="project" value="InterPro"/>
</dbReference>
<evidence type="ECO:0000256" key="8">
    <source>
        <dbReference type="RuleBase" id="RU362002"/>
    </source>
</evidence>
<evidence type="ECO:0000259" key="10">
    <source>
        <dbReference type="Pfam" id="PF00909"/>
    </source>
</evidence>
<organism evidence="11 12">
    <name type="scientific">Branchiostoma lanceolatum</name>
    <name type="common">Common lancelet</name>
    <name type="synonym">Amphioxus lanceolatum</name>
    <dbReference type="NCBI Taxonomy" id="7740"/>
    <lineage>
        <taxon>Eukaryota</taxon>
        <taxon>Metazoa</taxon>
        <taxon>Chordata</taxon>
        <taxon>Cephalochordata</taxon>
        <taxon>Leptocardii</taxon>
        <taxon>Amphioxiformes</taxon>
        <taxon>Branchiostomatidae</taxon>
        <taxon>Branchiostoma</taxon>
    </lineage>
</organism>
<feature type="transmembrane region" description="Helical" evidence="8">
    <location>
        <begin position="104"/>
        <end position="125"/>
    </location>
</feature>
<dbReference type="GO" id="GO:0097272">
    <property type="term" value="P:ammonium homeostasis"/>
    <property type="evidence" value="ECO:0007669"/>
    <property type="project" value="TreeGrafter"/>
</dbReference>
<comment type="subcellular location">
    <subcellularLocation>
        <location evidence="8">Cell membrane</location>
        <topology evidence="8">Multi-pass membrane protein</topology>
    </subcellularLocation>
    <subcellularLocation>
        <location evidence="1">Membrane</location>
        <topology evidence="1">Multi-pass membrane protein</topology>
    </subcellularLocation>
</comment>
<keyword evidence="4 8" id="KW-0812">Transmembrane</keyword>
<feature type="domain" description="Ammonium transporter AmtB-like" evidence="10">
    <location>
        <begin position="7"/>
        <end position="397"/>
    </location>
</feature>
<dbReference type="PANTHER" id="PTHR11730">
    <property type="entry name" value="AMMONIUM TRANSPORTER"/>
    <property type="match status" value="1"/>
</dbReference>
<evidence type="ECO:0000256" key="9">
    <source>
        <dbReference type="SAM" id="MobiDB-lite"/>
    </source>
</evidence>
<dbReference type="Pfam" id="PF00909">
    <property type="entry name" value="Ammonium_transp"/>
    <property type="match status" value="1"/>
</dbReference>
<feature type="transmembrane region" description="Helical" evidence="8">
    <location>
        <begin position="35"/>
        <end position="57"/>
    </location>
</feature>
<reference evidence="11" key="1">
    <citation type="submission" date="2022-01" db="EMBL/GenBank/DDBJ databases">
        <authorList>
            <person name="Braso-Vives M."/>
        </authorList>
    </citation>
    <scope>NUCLEOTIDE SEQUENCE</scope>
</reference>
<proteinExistence type="inferred from homology"/>
<accession>A0A8J9Z3S5</accession>
<dbReference type="InterPro" id="IPR029020">
    <property type="entry name" value="Ammonium/urea_transptr"/>
</dbReference>
<feature type="region of interest" description="Disordered" evidence="9">
    <location>
        <begin position="444"/>
        <end position="466"/>
    </location>
</feature>
<keyword evidence="12" id="KW-1185">Reference proteome</keyword>
<evidence type="ECO:0000256" key="4">
    <source>
        <dbReference type="ARBA" id="ARBA00022692"/>
    </source>
</evidence>
<comment type="similarity">
    <text evidence="2 8">Belongs to the ammonia transporter channel (TC 1.A.11.2) family.</text>
</comment>
<dbReference type="FunFam" id="1.10.3430.10:FF:000010">
    <property type="entry name" value="Ammonium transporter"/>
    <property type="match status" value="1"/>
</dbReference>
<feature type="transmembrane region" description="Helical" evidence="8">
    <location>
        <begin position="278"/>
        <end position="298"/>
    </location>
</feature>
<dbReference type="AlphaFoldDB" id="A0A8J9Z3S5"/>
<feature type="compositionally biased region" description="Low complexity" evidence="9">
    <location>
        <begin position="448"/>
        <end position="459"/>
    </location>
</feature>
<feature type="transmembrane region" description="Helical" evidence="8">
    <location>
        <begin position="223"/>
        <end position="241"/>
    </location>
</feature>
<feature type="transmembrane region" description="Helical" evidence="8">
    <location>
        <begin position="310"/>
        <end position="328"/>
    </location>
</feature>
<dbReference type="InterPro" id="IPR024041">
    <property type="entry name" value="NH4_transpt_AmtB-like_dom"/>
</dbReference>
<dbReference type="Gene3D" id="1.10.3430.10">
    <property type="entry name" value="Ammonium transporter AmtB like domains"/>
    <property type="match status" value="1"/>
</dbReference>
<evidence type="ECO:0000313" key="12">
    <source>
        <dbReference type="Proteomes" id="UP000838412"/>
    </source>
</evidence>
<evidence type="ECO:0000313" key="11">
    <source>
        <dbReference type="EMBL" id="CAH1247097.1"/>
    </source>
</evidence>
<dbReference type="Proteomes" id="UP000838412">
    <property type="component" value="Chromosome 15"/>
</dbReference>
<feature type="transmembrane region" description="Helical" evidence="8">
    <location>
        <begin position="145"/>
        <end position="166"/>
    </location>
</feature>
<evidence type="ECO:0000256" key="3">
    <source>
        <dbReference type="ARBA" id="ARBA00022448"/>
    </source>
</evidence>
<dbReference type="OrthoDB" id="534912at2759"/>
<feature type="transmembrane region" description="Helical" evidence="8">
    <location>
        <begin position="77"/>
        <end position="97"/>
    </location>
</feature>
<evidence type="ECO:0000256" key="2">
    <source>
        <dbReference type="ARBA" id="ARBA00005887"/>
    </source>
</evidence>
<feature type="transmembrane region" description="Helical" evidence="8">
    <location>
        <begin position="186"/>
        <end position="203"/>
    </location>
</feature>